<proteinExistence type="predicted"/>
<geneLocation type="plasmid" evidence="2">
    <name>unnamed4</name>
</geneLocation>
<protein>
    <submittedName>
        <fullName evidence="2">Uncharacterized protein</fullName>
    </submittedName>
</protein>
<evidence type="ECO:0000256" key="1">
    <source>
        <dbReference type="SAM" id="Coils"/>
    </source>
</evidence>
<dbReference type="AlphaFoldDB" id="A0A4P7LJY1"/>
<dbReference type="KEGG" id="cox:E0W60_36430"/>
<name>A0A4P7LJY1_9BURK</name>
<accession>A0A4P7LJY1</accession>
<reference evidence="2 3" key="1">
    <citation type="submission" date="2019-03" db="EMBL/GenBank/DDBJ databases">
        <title>Efficiently degradation of phenoxyalkanoic acid herbicides by Cupriavidus oxalaticus strain X32.</title>
        <authorList>
            <person name="Sheng X."/>
        </authorList>
    </citation>
    <scope>NUCLEOTIDE SEQUENCE [LARGE SCALE GENOMIC DNA]</scope>
    <source>
        <strain evidence="2 3">X32</strain>
        <plasmid evidence="2 3">unnamed4</plasmid>
    </source>
</reference>
<dbReference type="RefSeq" id="WP_135707713.1">
    <property type="nucleotide sequence ID" value="NZ_CP038639.1"/>
</dbReference>
<dbReference type="EMBL" id="CP038639">
    <property type="protein sequence ID" value="QBY56470.1"/>
    <property type="molecule type" value="Genomic_DNA"/>
</dbReference>
<keyword evidence="2" id="KW-0614">Plasmid</keyword>
<keyword evidence="1" id="KW-0175">Coiled coil</keyword>
<gene>
    <name evidence="2" type="ORF">E0W60_36430</name>
</gene>
<organism evidence="2 3">
    <name type="scientific">Cupriavidus oxalaticus</name>
    <dbReference type="NCBI Taxonomy" id="96344"/>
    <lineage>
        <taxon>Bacteria</taxon>
        <taxon>Pseudomonadati</taxon>
        <taxon>Pseudomonadota</taxon>
        <taxon>Betaproteobacteria</taxon>
        <taxon>Burkholderiales</taxon>
        <taxon>Burkholderiaceae</taxon>
        <taxon>Cupriavidus</taxon>
    </lineage>
</organism>
<sequence length="292" mass="32865">MKTYVVDMNMLQKQEFAQLIETDTTSTFVIPDVALVEMCKSENCELTMRRALKVFGPHTHRIEVAIGVSQALRMEKATRKPVSRVAILSPAFASTLRQLITDLADEEAKKAEEIQQTYARLRSTLLSQDLNASAAKALTAQGMKILGSLPKPLFNAIRKNGFPHCRFQDLVHVMTDIFLKKKAVNELGMSNIEAAAFVCARPMTTRYEYLLVRHCMLTLKRGGDISRAKPEKELNHHLDMDYVALGSYFDGVLSHDNGVKDAMEDLQNFLFTPSDEAHTRIAPWFEELATSK</sequence>
<evidence type="ECO:0000313" key="2">
    <source>
        <dbReference type="EMBL" id="QBY56470.1"/>
    </source>
</evidence>
<feature type="coiled-coil region" evidence="1">
    <location>
        <begin position="96"/>
        <end position="124"/>
    </location>
</feature>
<evidence type="ECO:0000313" key="3">
    <source>
        <dbReference type="Proteomes" id="UP000295294"/>
    </source>
</evidence>
<dbReference type="OrthoDB" id="7538962at2"/>
<dbReference type="Proteomes" id="UP000295294">
    <property type="component" value="Plasmid unnamed4"/>
</dbReference>